<feature type="compositionally biased region" description="Basic and acidic residues" evidence="1">
    <location>
        <begin position="222"/>
        <end position="248"/>
    </location>
</feature>
<feature type="region of interest" description="Disordered" evidence="1">
    <location>
        <begin position="180"/>
        <end position="263"/>
    </location>
</feature>
<keyword evidence="4" id="KW-1185">Reference proteome</keyword>
<dbReference type="Proteomes" id="UP000384372">
    <property type="component" value="Unassembled WGS sequence"/>
</dbReference>
<reference evidence="3 4" key="1">
    <citation type="submission" date="2019-09" db="EMBL/GenBank/DDBJ databases">
        <title>Distinct polysaccharide growth profiles of human intestinal Prevotella copri isolates.</title>
        <authorList>
            <person name="Fehlner-Peach H."/>
            <person name="Magnabosco C."/>
            <person name="Raghavan V."/>
            <person name="Scher J.U."/>
            <person name="Tett A."/>
            <person name="Cox L.M."/>
            <person name="Gottsegen C."/>
            <person name="Watters A."/>
            <person name="Wiltshire- Gordon J.D."/>
            <person name="Segata N."/>
            <person name="Bonneau R."/>
            <person name="Littman D.R."/>
        </authorList>
    </citation>
    <scope>NUCLEOTIDE SEQUENCE [LARGE SCALE GENOMIC DNA]</scope>
    <source>
        <strain evidence="4">iAQ1173</strain>
    </source>
</reference>
<dbReference type="RefSeq" id="WP_158463665.1">
    <property type="nucleotide sequence ID" value="NZ_VZAD01000064.1"/>
</dbReference>
<name>A0A6A7WBY1_9BACT</name>
<evidence type="ECO:0000313" key="3">
    <source>
        <dbReference type="EMBL" id="MQP11989.1"/>
    </source>
</evidence>
<evidence type="ECO:0000256" key="1">
    <source>
        <dbReference type="SAM" id="MobiDB-lite"/>
    </source>
</evidence>
<protein>
    <recommendedName>
        <fullName evidence="5">Carboxypeptidase regulatory-like domain-containing protein</fullName>
    </recommendedName>
</protein>
<feature type="signal peptide" evidence="2">
    <location>
        <begin position="1"/>
        <end position="20"/>
    </location>
</feature>
<evidence type="ECO:0000313" key="4">
    <source>
        <dbReference type="Proteomes" id="UP000384372"/>
    </source>
</evidence>
<keyword evidence="2" id="KW-0732">Signal</keyword>
<organism evidence="3 4">
    <name type="scientific">Segatella copri</name>
    <dbReference type="NCBI Taxonomy" id="165179"/>
    <lineage>
        <taxon>Bacteria</taxon>
        <taxon>Pseudomonadati</taxon>
        <taxon>Bacteroidota</taxon>
        <taxon>Bacteroidia</taxon>
        <taxon>Bacteroidales</taxon>
        <taxon>Prevotellaceae</taxon>
        <taxon>Segatella</taxon>
    </lineage>
</organism>
<evidence type="ECO:0008006" key="5">
    <source>
        <dbReference type="Google" id="ProtNLM"/>
    </source>
</evidence>
<comment type="caution">
    <text evidence="3">The sequence shown here is derived from an EMBL/GenBank/DDBJ whole genome shotgun (WGS) entry which is preliminary data.</text>
</comment>
<accession>A0A6A7WBY1</accession>
<dbReference type="OrthoDB" id="1082457at2"/>
<dbReference type="EMBL" id="VZAD01000064">
    <property type="protein sequence ID" value="MQP11989.1"/>
    <property type="molecule type" value="Genomic_DNA"/>
</dbReference>
<evidence type="ECO:0000256" key="2">
    <source>
        <dbReference type="SAM" id="SignalP"/>
    </source>
</evidence>
<feature type="chain" id="PRO_5025496073" description="Carboxypeptidase regulatory-like domain-containing protein" evidence="2">
    <location>
        <begin position="21"/>
        <end position="263"/>
    </location>
</feature>
<gene>
    <name evidence="3" type="ORF">F7D20_08500</name>
</gene>
<sequence length="263" mass="29313">MKKTILMIVLVCWAVAMVRAQKTCVIANAEDHVPVREALIHTDNNHWARTDYRGYWTMKYQFDSATVTKLGFLKTTIYLKNLPDTVFLLPQSHQLREVEVWGENMPGIKGIQNDAHRQAEIGGANAPSGASFDLAKMLDKRGRRDSKHLREAQKIFGEMDRKDPIVAAYEKATGKKYQANGSMMKSSVEPIEPRQQPATASDAEKAKAAGERNGQGNVPEKNPGKEQGKGKNKEQGKEPLPVNDEKSSKKVRVSVEQSVSILK</sequence>
<dbReference type="AlphaFoldDB" id="A0A6A7WBY1"/>
<proteinExistence type="predicted"/>